<dbReference type="Proteomes" id="UP000799766">
    <property type="component" value="Unassembled WGS sequence"/>
</dbReference>
<gene>
    <name evidence="1" type="ORF">BDY21DRAFT_420576</name>
</gene>
<dbReference type="EMBL" id="MU001677">
    <property type="protein sequence ID" value="KAF2458589.1"/>
    <property type="molecule type" value="Genomic_DNA"/>
</dbReference>
<evidence type="ECO:0000313" key="1">
    <source>
        <dbReference type="EMBL" id="KAF2458589.1"/>
    </source>
</evidence>
<organism evidence="1 2">
    <name type="scientific">Lineolata rhizophorae</name>
    <dbReference type="NCBI Taxonomy" id="578093"/>
    <lineage>
        <taxon>Eukaryota</taxon>
        <taxon>Fungi</taxon>
        <taxon>Dikarya</taxon>
        <taxon>Ascomycota</taxon>
        <taxon>Pezizomycotina</taxon>
        <taxon>Dothideomycetes</taxon>
        <taxon>Dothideomycetes incertae sedis</taxon>
        <taxon>Lineolatales</taxon>
        <taxon>Lineolataceae</taxon>
        <taxon>Lineolata</taxon>
    </lineage>
</organism>
<sequence>MGKTLERMLDYVLNQSDLNWSTVILPQAYRALDRCREVIDLLQHRVAALLDSKAEAEFVTSDFRILLCEALFDSIFPATARFYHSLGNWQEALKTWNYVLGYGHVDQEATPSGSYDRQYDVVVSVYSLGVAYVRTGDKEKTRQIVEITESEPKRLKGRNKESDYAH</sequence>
<accession>A0A6A6P3X9</accession>
<reference evidence="1" key="1">
    <citation type="journal article" date="2020" name="Stud. Mycol.">
        <title>101 Dothideomycetes genomes: a test case for predicting lifestyles and emergence of pathogens.</title>
        <authorList>
            <person name="Haridas S."/>
            <person name="Albert R."/>
            <person name="Binder M."/>
            <person name="Bloem J."/>
            <person name="Labutti K."/>
            <person name="Salamov A."/>
            <person name="Andreopoulos B."/>
            <person name="Baker S."/>
            <person name="Barry K."/>
            <person name="Bills G."/>
            <person name="Bluhm B."/>
            <person name="Cannon C."/>
            <person name="Castanera R."/>
            <person name="Culley D."/>
            <person name="Daum C."/>
            <person name="Ezra D."/>
            <person name="Gonzalez J."/>
            <person name="Henrissat B."/>
            <person name="Kuo A."/>
            <person name="Liang C."/>
            <person name="Lipzen A."/>
            <person name="Lutzoni F."/>
            <person name="Magnuson J."/>
            <person name="Mondo S."/>
            <person name="Nolan M."/>
            <person name="Ohm R."/>
            <person name="Pangilinan J."/>
            <person name="Park H.-J."/>
            <person name="Ramirez L."/>
            <person name="Alfaro M."/>
            <person name="Sun H."/>
            <person name="Tritt A."/>
            <person name="Yoshinaga Y."/>
            <person name="Zwiers L.-H."/>
            <person name="Turgeon B."/>
            <person name="Goodwin S."/>
            <person name="Spatafora J."/>
            <person name="Crous P."/>
            <person name="Grigoriev I."/>
        </authorList>
    </citation>
    <scope>NUCLEOTIDE SEQUENCE</scope>
    <source>
        <strain evidence="1">ATCC 16933</strain>
    </source>
</reference>
<name>A0A6A6P3X9_9PEZI</name>
<dbReference type="AlphaFoldDB" id="A0A6A6P3X9"/>
<evidence type="ECO:0000313" key="2">
    <source>
        <dbReference type="Proteomes" id="UP000799766"/>
    </source>
</evidence>
<keyword evidence="2" id="KW-1185">Reference proteome</keyword>
<proteinExistence type="predicted"/>
<protein>
    <submittedName>
        <fullName evidence="1">Uncharacterized protein</fullName>
    </submittedName>
</protein>